<dbReference type="InterPro" id="IPR008964">
    <property type="entry name" value="Invasin/intimin_cell_adhesion"/>
</dbReference>
<evidence type="ECO:0000256" key="4">
    <source>
        <dbReference type="ARBA" id="ARBA00022984"/>
    </source>
</evidence>
<dbReference type="UniPathway" id="UPA00219"/>
<dbReference type="SUPFAM" id="SSF141523">
    <property type="entry name" value="L,D-transpeptidase catalytic domain-like"/>
    <property type="match status" value="1"/>
</dbReference>
<dbReference type="GO" id="GO:0005576">
    <property type="term" value="C:extracellular region"/>
    <property type="evidence" value="ECO:0007669"/>
    <property type="project" value="TreeGrafter"/>
</dbReference>
<feature type="signal peptide" evidence="7">
    <location>
        <begin position="1"/>
        <end position="21"/>
    </location>
</feature>
<dbReference type="PROSITE" id="PS52029">
    <property type="entry name" value="LD_TPASE"/>
    <property type="match status" value="1"/>
</dbReference>
<keyword evidence="7" id="KW-0732">Signal</keyword>
<keyword evidence="2" id="KW-0808">Transferase</keyword>
<evidence type="ECO:0000313" key="9">
    <source>
        <dbReference type="EMBL" id="SEG15315.1"/>
    </source>
</evidence>
<sequence>MKRIIAIFFALVFCFSPLSLTKVKAQEIKIVLDSEEIVLKVKESKKINATILEEGLKGLRWVSENPNIAVVDDEGNVTGVSKGETFITVYLEEDESVYAKCKVKVEPYFVNRVILSQKQKVLKVGDTFELFFKVEPEDAEYKDVKWLSTNQKVAEVENGKVIAKAQGEALIKVVVDGIEDYCKVKVEAKELTLEEIEKKIIKSQNEGILKYNTYLYNKVKGKATKALKKSTKVLILDEFNEWYFVKVLNMSGWIPLKDVQVIKTNVLSDRLSKEELEFYVNKKGFESKTAYFIWVDTSRQRTYVFKKDNSRKFVLVKDIQVATGKDETPTKKGLFELDGQRGEWMYFPDTKIGVKNWVRIVGRYLFHSVLFARDKKTIVAPTLGKKASHGCIRLSVEDSLWFYKNIPSKTTVWIN</sequence>
<evidence type="ECO:0000259" key="8">
    <source>
        <dbReference type="PROSITE" id="PS52029"/>
    </source>
</evidence>
<keyword evidence="4 6" id="KW-0573">Peptidoglycan synthesis</keyword>
<dbReference type="SMART" id="SM00635">
    <property type="entry name" value="BID_2"/>
    <property type="match status" value="2"/>
</dbReference>
<dbReference type="GO" id="GO:0016740">
    <property type="term" value="F:transferase activity"/>
    <property type="evidence" value="ECO:0007669"/>
    <property type="project" value="UniProtKB-KW"/>
</dbReference>
<protein>
    <submittedName>
        <fullName evidence="9">Ig-like domain (Group 2)</fullName>
    </submittedName>
</protein>
<comment type="pathway">
    <text evidence="1 6">Cell wall biogenesis; peptidoglycan biosynthesis.</text>
</comment>
<dbReference type="InterPro" id="IPR038063">
    <property type="entry name" value="Transpep_catalytic_dom"/>
</dbReference>
<evidence type="ECO:0000256" key="2">
    <source>
        <dbReference type="ARBA" id="ARBA00022679"/>
    </source>
</evidence>
<proteinExistence type="predicted"/>
<evidence type="ECO:0000256" key="1">
    <source>
        <dbReference type="ARBA" id="ARBA00004752"/>
    </source>
</evidence>
<keyword evidence="5 6" id="KW-0961">Cell wall biogenesis/degradation</keyword>
<dbReference type="InterPro" id="IPR050979">
    <property type="entry name" value="LD-transpeptidase"/>
</dbReference>
<accession>A0A1H5XUW0</accession>
<evidence type="ECO:0000256" key="3">
    <source>
        <dbReference type="ARBA" id="ARBA00022960"/>
    </source>
</evidence>
<evidence type="ECO:0000256" key="5">
    <source>
        <dbReference type="ARBA" id="ARBA00023316"/>
    </source>
</evidence>
<dbReference type="Gene3D" id="2.60.40.1080">
    <property type="match status" value="2"/>
</dbReference>
<keyword evidence="3 6" id="KW-0133">Cell shape</keyword>
<dbReference type="Pfam" id="PF02368">
    <property type="entry name" value="Big_2"/>
    <property type="match status" value="2"/>
</dbReference>
<dbReference type="PANTHER" id="PTHR30582:SF2">
    <property type="entry name" value="L,D-TRANSPEPTIDASE YCIB-RELATED"/>
    <property type="match status" value="1"/>
</dbReference>
<feature type="domain" description="L,D-TPase catalytic" evidence="8">
    <location>
        <begin position="291"/>
        <end position="415"/>
    </location>
</feature>
<evidence type="ECO:0000256" key="7">
    <source>
        <dbReference type="SAM" id="SignalP"/>
    </source>
</evidence>
<dbReference type="AlphaFoldDB" id="A0A1H5XUW0"/>
<feature type="chain" id="PRO_5039167749" evidence="7">
    <location>
        <begin position="22"/>
        <end position="415"/>
    </location>
</feature>
<gene>
    <name evidence="9" type="ORF">SAMN05660865_01871</name>
</gene>
<feature type="active site" description="Proton donor/acceptor" evidence="6">
    <location>
        <position position="367"/>
    </location>
</feature>
<reference evidence="10" key="1">
    <citation type="submission" date="2016-10" db="EMBL/GenBank/DDBJ databases">
        <authorList>
            <person name="Varghese N."/>
            <person name="Submissions S."/>
        </authorList>
    </citation>
    <scope>NUCLEOTIDE SEQUENCE [LARGE SCALE GENOMIC DNA]</scope>
    <source>
        <strain evidence="10">DSM 5463</strain>
    </source>
</reference>
<dbReference type="InterPro" id="IPR005490">
    <property type="entry name" value="LD_TPept_cat_dom"/>
</dbReference>
<dbReference type="GO" id="GO:0071972">
    <property type="term" value="F:peptidoglycan L,D-transpeptidase activity"/>
    <property type="evidence" value="ECO:0007669"/>
    <property type="project" value="TreeGrafter"/>
</dbReference>
<feature type="active site" description="Nucleophile" evidence="6">
    <location>
        <position position="391"/>
    </location>
</feature>
<dbReference type="EMBL" id="FNUK01000038">
    <property type="protein sequence ID" value="SEG15315.1"/>
    <property type="molecule type" value="Genomic_DNA"/>
</dbReference>
<dbReference type="GO" id="GO:0008360">
    <property type="term" value="P:regulation of cell shape"/>
    <property type="evidence" value="ECO:0007669"/>
    <property type="project" value="UniProtKB-UniRule"/>
</dbReference>
<name>A0A1H5XUW0_9CLOT</name>
<dbReference type="Gene3D" id="2.40.440.10">
    <property type="entry name" value="L,D-transpeptidase catalytic domain-like"/>
    <property type="match status" value="1"/>
</dbReference>
<evidence type="ECO:0000256" key="6">
    <source>
        <dbReference type="PROSITE-ProRule" id="PRU01373"/>
    </source>
</evidence>
<dbReference type="PANTHER" id="PTHR30582">
    <property type="entry name" value="L,D-TRANSPEPTIDASE"/>
    <property type="match status" value="1"/>
</dbReference>
<evidence type="ECO:0000313" key="10">
    <source>
        <dbReference type="Proteomes" id="UP000242850"/>
    </source>
</evidence>
<dbReference type="RefSeq" id="WP_146057688.1">
    <property type="nucleotide sequence ID" value="NZ_FNUK01000038.1"/>
</dbReference>
<organism evidence="9 10">
    <name type="scientific">Caloramator fervidus</name>
    <dbReference type="NCBI Taxonomy" id="29344"/>
    <lineage>
        <taxon>Bacteria</taxon>
        <taxon>Bacillati</taxon>
        <taxon>Bacillota</taxon>
        <taxon>Clostridia</taxon>
        <taxon>Eubacteriales</taxon>
        <taxon>Clostridiaceae</taxon>
        <taxon>Caloramator</taxon>
    </lineage>
</organism>
<dbReference type="Proteomes" id="UP000242850">
    <property type="component" value="Unassembled WGS sequence"/>
</dbReference>
<dbReference type="Pfam" id="PF03734">
    <property type="entry name" value="YkuD"/>
    <property type="match status" value="1"/>
</dbReference>
<dbReference type="InterPro" id="IPR003343">
    <property type="entry name" value="Big_2"/>
</dbReference>
<keyword evidence="10" id="KW-1185">Reference proteome</keyword>
<dbReference type="SUPFAM" id="SSF49373">
    <property type="entry name" value="Invasin/intimin cell-adhesion fragments"/>
    <property type="match status" value="2"/>
</dbReference>
<dbReference type="CDD" id="cd16913">
    <property type="entry name" value="YkuD_like"/>
    <property type="match status" value="1"/>
</dbReference>
<dbReference type="OrthoDB" id="9783374at2"/>
<dbReference type="GO" id="GO:0071555">
    <property type="term" value="P:cell wall organization"/>
    <property type="evidence" value="ECO:0007669"/>
    <property type="project" value="UniProtKB-UniRule"/>
</dbReference>
<dbReference type="GO" id="GO:0018104">
    <property type="term" value="P:peptidoglycan-protein cross-linking"/>
    <property type="evidence" value="ECO:0007669"/>
    <property type="project" value="TreeGrafter"/>
</dbReference>